<accession>A0A5B8YKF5</accession>
<dbReference type="EMBL" id="CP042476">
    <property type="protein sequence ID" value="QED38352.1"/>
    <property type="molecule type" value="Genomic_DNA"/>
</dbReference>
<proteinExistence type="predicted"/>
<dbReference type="PANTHER" id="PTHR40469:SF2">
    <property type="entry name" value="GALACTOSE-BINDING DOMAIN-LIKE SUPERFAMILY PROTEIN"/>
    <property type="match status" value="1"/>
</dbReference>
<evidence type="ECO:0000313" key="3">
    <source>
        <dbReference type="EMBL" id="QED38352.1"/>
    </source>
</evidence>
<keyword evidence="4" id="KW-1185">Reference proteome</keyword>
<dbReference type="InterPro" id="IPR029062">
    <property type="entry name" value="Class_I_gatase-like"/>
</dbReference>
<evidence type="ECO:0000256" key="1">
    <source>
        <dbReference type="SAM" id="SignalP"/>
    </source>
</evidence>
<evidence type="ECO:0000259" key="2">
    <source>
        <dbReference type="Pfam" id="PF06283"/>
    </source>
</evidence>
<protein>
    <submittedName>
        <fullName evidence="3">ThuA domain-containing protein</fullName>
    </submittedName>
</protein>
<dbReference type="SUPFAM" id="SSF52317">
    <property type="entry name" value="Class I glutamine amidotransferase-like"/>
    <property type="match status" value="1"/>
</dbReference>
<dbReference type="PANTHER" id="PTHR40469">
    <property type="entry name" value="SECRETED GLYCOSYL HYDROLASE"/>
    <property type="match status" value="1"/>
</dbReference>
<dbReference type="RefSeq" id="WP_146835313.1">
    <property type="nucleotide sequence ID" value="NZ_CP042476.1"/>
</dbReference>
<dbReference type="Pfam" id="PF06283">
    <property type="entry name" value="ThuA"/>
    <property type="match status" value="1"/>
</dbReference>
<dbReference type="KEGG" id="anp:FK178_11780"/>
<gene>
    <name evidence="3" type="ORF">FK178_11780</name>
</gene>
<organism evidence="3 4">
    <name type="scientific">Antarcticibacterium arcticum</name>
    <dbReference type="NCBI Taxonomy" id="2585771"/>
    <lineage>
        <taxon>Bacteria</taxon>
        <taxon>Pseudomonadati</taxon>
        <taxon>Bacteroidota</taxon>
        <taxon>Flavobacteriia</taxon>
        <taxon>Flavobacteriales</taxon>
        <taxon>Flavobacteriaceae</taxon>
        <taxon>Antarcticibacterium</taxon>
    </lineage>
</organism>
<dbReference type="Proteomes" id="UP000321954">
    <property type="component" value="Chromosome"/>
</dbReference>
<feature type="signal peptide" evidence="1">
    <location>
        <begin position="1"/>
        <end position="21"/>
    </location>
</feature>
<feature type="domain" description="ThuA-like" evidence="2">
    <location>
        <begin position="25"/>
        <end position="236"/>
    </location>
</feature>
<feature type="chain" id="PRO_5022826195" evidence="1">
    <location>
        <begin position="22"/>
        <end position="244"/>
    </location>
</feature>
<name>A0A5B8YKF5_9FLAO</name>
<sequence>MRYLKPIIFTLSLLLFSAMKAQDRQVLVFYKTEGFIHNSIPAGLQAIEGLGKGNNFKVKHTNKGEDFTKEALRSLDLVIFLNTTGDVLNKEQQESFEQYIHSGGSFFGIHSAAETEYDWEWYGRLVGAYFKDHPKVQPATIEVVQPNHPSVAHLPLAWNRADEWYNYKMINPEIRILLNLREDSYEGGNMGLNHPIAWYRELDGGGISVYTGGGHEITSYEEPLFVEHLLQCILFALNAGDRKK</sequence>
<dbReference type="Gene3D" id="3.40.50.880">
    <property type="match status" value="1"/>
</dbReference>
<dbReference type="AlphaFoldDB" id="A0A5B8YKF5"/>
<dbReference type="InterPro" id="IPR029010">
    <property type="entry name" value="ThuA-like"/>
</dbReference>
<keyword evidence="1" id="KW-0732">Signal</keyword>
<evidence type="ECO:0000313" key="4">
    <source>
        <dbReference type="Proteomes" id="UP000321954"/>
    </source>
</evidence>
<reference evidence="3 4" key="1">
    <citation type="submission" date="2019-08" db="EMBL/GenBank/DDBJ databases">
        <title>Antarcticibacterium arcticum sp. nov., a bacterium isolated from marine sediment of the Canadian Beaufort Sea.</title>
        <authorList>
            <person name="Lee Y.M."/>
            <person name="Baek K."/>
            <person name="Lee D.-H."/>
            <person name="Shin S.C."/>
            <person name="Jin Y.K."/>
            <person name="Park Y."/>
        </authorList>
    </citation>
    <scope>NUCLEOTIDE SEQUENCE [LARGE SCALE GENOMIC DNA]</scope>
    <source>
        <strain evidence="3 4">PAMC 28998</strain>
    </source>
</reference>
<dbReference type="OrthoDB" id="259356at2"/>